<feature type="region of interest" description="Disordered" evidence="1">
    <location>
        <begin position="37"/>
        <end position="71"/>
    </location>
</feature>
<gene>
    <name evidence="3" type="ORF">AZI87_17020</name>
</gene>
<proteinExistence type="predicted"/>
<feature type="chain" id="PRO_5007834145" description="Secreted protein" evidence="2">
    <location>
        <begin position="23"/>
        <end position="338"/>
    </location>
</feature>
<dbReference type="EMBL" id="LUKD01000008">
    <property type="protein sequence ID" value="KYG62962.1"/>
    <property type="molecule type" value="Genomic_DNA"/>
</dbReference>
<evidence type="ECO:0008006" key="5">
    <source>
        <dbReference type="Google" id="ProtNLM"/>
    </source>
</evidence>
<comment type="caution">
    <text evidence="3">The sequence shown here is derived from an EMBL/GenBank/DDBJ whole genome shotgun (WGS) entry which is preliminary data.</text>
</comment>
<organism evidence="3 4">
    <name type="scientific">Bdellovibrio bacteriovorus</name>
    <dbReference type="NCBI Taxonomy" id="959"/>
    <lineage>
        <taxon>Bacteria</taxon>
        <taxon>Pseudomonadati</taxon>
        <taxon>Bdellovibrionota</taxon>
        <taxon>Bdellovibrionia</taxon>
        <taxon>Bdellovibrionales</taxon>
        <taxon>Pseudobdellovibrionaceae</taxon>
        <taxon>Bdellovibrio</taxon>
    </lineage>
</organism>
<feature type="signal peptide" evidence="2">
    <location>
        <begin position="1"/>
        <end position="22"/>
    </location>
</feature>
<feature type="compositionally biased region" description="Polar residues" evidence="1">
    <location>
        <begin position="59"/>
        <end position="71"/>
    </location>
</feature>
<evidence type="ECO:0000313" key="4">
    <source>
        <dbReference type="Proteomes" id="UP000075799"/>
    </source>
</evidence>
<dbReference type="AlphaFoldDB" id="A0A162G0L0"/>
<protein>
    <recommendedName>
        <fullName evidence="5">Secreted protein</fullName>
    </recommendedName>
</protein>
<evidence type="ECO:0000256" key="1">
    <source>
        <dbReference type="SAM" id="MobiDB-lite"/>
    </source>
</evidence>
<reference evidence="3 4" key="1">
    <citation type="submission" date="2016-03" db="EMBL/GenBank/DDBJ databases">
        <authorList>
            <person name="Ploux O."/>
        </authorList>
    </citation>
    <scope>NUCLEOTIDE SEQUENCE [LARGE SCALE GENOMIC DNA]</scope>
    <source>
        <strain evidence="3 4">EC13</strain>
    </source>
</reference>
<sequence>MKPLNMGRYLVGVTVGSLCVLAFQNCVPQSGFQTDQGTFSSQSSMGSSNGSNNLGRTGIVQTSGTDTSNSGGLYAPPKQLFFTDLSVGDGSTIQRVKQTLIGVGGPNLRGCTALLSESHIYCVKDTDYRLVGGAGDKQWSYNAGTDTYSADFTVSGWPHADYITRYILPDGTRSEVRFRPILFRDSSSGNGSYLTRVVQVLSGVGGAGLRGCTALMSNYNVYCLKDSEFRVVGGSDDKQWSYNPSTDTYSANFDVTNWGWPHQEYFTRYILPNGNRLEIRFYPGRTYTAGPAPYSGPKWVMTVEKACLGPTPAPAPIGQACSVRGQTLSNACGTATCQ</sequence>
<evidence type="ECO:0000313" key="3">
    <source>
        <dbReference type="EMBL" id="KYG62962.1"/>
    </source>
</evidence>
<accession>A0A162G0L0</accession>
<keyword evidence="2" id="KW-0732">Signal</keyword>
<feature type="compositionally biased region" description="Low complexity" evidence="1">
    <location>
        <begin position="40"/>
        <end position="55"/>
    </location>
</feature>
<evidence type="ECO:0000256" key="2">
    <source>
        <dbReference type="SAM" id="SignalP"/>
    </source>
</evidence>
<dbReference type="Proteomes" id="UP000075799">
    <property type="component" value="Unassembled WGS sequence"/>
</dbReference>
<dbReference type="RefSeq" id="WP_063209478.1">
    <property type="nucleotide sequence ID" value="NZ_LUKD01000008.1"/>
</dbReference>
<name>A0A162G0L0_BDEBC</name>